<dbReference type="InterPro" id="IPR021109">
    <property type="entry name" value="Peptidase_aspartic_dom_sf"/>
</dbReference>
<evidence type="ECO:0000313" key="2">
    <source>
        <dbReference type="EMBL" id="VDI06606.1"/>
    </source>
</evidence>
<comment type="caution">
    <text evidence="2">The sequence shown here is derived from an EMBL/GenBank/DDBJ whole genome shotgun (WGS) entry which is preliminary data.</text>
</comment>
<sequence>MVGKANETHVYVNGKKCKSLIDSGSMVSTISEPTLRSFHTVPTIKTLDEFILSVRVAEGSQLPYLGYVEVNIKAPFHTEPMMVPLLVVPETDYNRSVPIIIGTNVLRPMKSTLTSDSEVNIPHEWDTAFSAMDSSIVSLVKSTNKRPIKVSPMSSMTVTGLCKAKSSIQTAVTECVDDNQSSLGVCPRVVNLKSTGTNRIPVRIFNMSTKVIYVKPKSVLCGLNEVKIVRHAALDSSVEETGEKASDECDKGKILKNIGVELTEVTPETKSISSGLPVKDHKTYVSNLEKRLQFAYKTAAKVADKAGKRHKTRYDLKVRHSNLQKGDRVLLKKVGFKGKHKLQNKWNRDPYIVESQPDTSIPVYVLKPEHGRSRKVTVHRNMLLPIFSLPTDEIVRQQIPSSCKKGKTFTRPQNLQKDDTVDSDKNELMLTEVRSNSSDEDDDDDICIVATRSPRVIDPDRSSQLVLNPQAPEFLPSSSSSSLPVSDLSSSRSDFSGDLLSDTSGQSSVHSGVNDSSTLSGMSASGHTENNSVAFEATDTQPVLRRTTRQCRAPQRYQDFILYR</sequence>
<feature type="region of interest" description="Disordered" evidence="1">
    <location>
        <begin position="404"/>
        <end position="425"/>
    </location>
</feature>
<dbReference type="CDD" id="cd00303">
    <property type="entry name" value="retropepsin_like"/>
    <property type="match status" value="1"/>
</dbReference>
<dbReference type="EMBL" id="UYJE01001948">
    <property type="protein sequence ID" value="VDI06606.1"/>
    <property type="molecule type" value="Genomic_DNA"/>
</dbReference>
<organism evidence="2 3">
    <name type="scientific">Mytilus galloprovincialis</name>
    <name type="common">Mediterranean mussel</name>
    <dbReference type="NCBI Taxonomy" id="29158"/>
    <lineage>
        <taxon>Eukaryota</taxon>
        <taxon>Metazoa</taxon>
        <taxon>Spiralia</taxon>
        <taxon>Lophotrochozoa</taxon>
        <taxon>Mollusca</taxon>
        <taxon>Bivalvia</taxon>
        <taxon>Autobranchia</taxon>
        <taxon>Pteriomorphia</taxon>
        <taxon>Mytilida</taxon>
        <taxon>Mytiloidea</taxon>
        <taxon>Mytilidae</taxon>
        <taxon>Mytilinae</taxon>
        <taxon>Mytilus</taxon>
    </lineage>
</organism>
<evidence type="ECO:0000256" key="1">
    <source>
        <dbReference type="SAM" id="MobiDB-lite"/>
    </source>
</evidence>
<feature type="compositionally biased region" description="Basic and acidic residues" evidence="1">
    <location>
        <begin position="416"/>
        <end position="425"/>
    </location>
</feature>
<dbReference type="SUPFAM" id="SSF50630">
    <property type="entry name" value="Acid proteases"/>
    <property type="match status" value="1"/>
</dbReference>
<feature type="compositionally biased region" description="Polar residues" evidence="1">
    <location>
        <begin position="503"/>
        <end position="541"/>
    </location>
</feature>
<evidence type="ECO:0008006" key="4">
    <source>
        <dbReference type="Google" id="ProtNLM"/>
    </source>
</evidence>
<feature type="region of interest" description="Disordered" evidence="1">
    <location>
        <begin position="471"/>
        <end position="550"/>
    </location>
</feature>
<dbReference type="Gene3D" id="2.40.70.10">
    <property type="entry name" value="Acid Proteases"/>
    <property type="match status" value="1"/>
</dbReference>
<proteinExistence type="predicted"/>
<reference evidence="2" key="1">
    <citation type="submission" date="2018-11" db="EMBL/GenBank/DDBJ databases">
        <authorList>
            <person name="Alioto T."/>
            <person name="Alioto T."/>
        </authorList>
    </citation>
    <scope>NUCLEOTIDE SEQUENCE</scope>
</reference>
<accession>A0A8B6CM84</accession>
<keyword evidence="3" id="KW-1185">Reference proteome</keyword>
<gene>
    <name evidence="2" type="ORF">MGAL_10B001914</name>
</gene>
<protein>
    <recommendedName>
        <fullName evidence="4">Peptidase A2 domain-containing protein</fullName>
    </recommendedName>
</protein>
<evidence type="ECO:0000313" key="3">
    <source>
        <dbReference type="Proteomes" id="UP000596742"/>
    </source>
</evidence>
<dbReference type="AlphaFoldDB" id="A0A8B6CM84"/>
<dbReference type="Proteomes" id="UP000596742">
    <property type="component" value="Unassembled WGS sequence"/>
</dbReference>
<name>A0A8B6CM84_MYTGA</name>
<dbReference type="OrthoDB" id="6135979at2759"/>
<feature type="compositionally biased region" description="Low complexity" evidence="1">
    <location>
        <begin position="477"/>
        <end position="502"/>
    </location>
</feature>